<evidence type="ECO:0000256" key="3">
    <source>
        <dbReference type="SAM" id="SignalP"/>
    </source>
</evidence>
<evidence type="ECO:0000313" key="6">
    <source>
        <dbReference type="Proteomes" id="UP000653454"/>
    </source>
</evidence>
<dbReference type="Gene3D" id="2.10.25.10">
    <property type="entry name" value="Laminin"/>
    <property type="match status" value="3"/>
</dbReference>
<keyword evidence="1" id="KW-0646">Protease inhibitor</keyword>
<dbReference type="InterPro" id="IPR051368">
    <property type="entry name" value="SerProtInhib-TIL_Domain"/>
</dbReference>
<evidence type="ECO:0000256" key="2">
    <source>
        <dbReference type="ARBA" id="ARBA00023157"/>
    </source>
</evidence>
<sequence>MKTNAICGLYLLLCVAVDIVFGQVASICRPHERFLSCGGCQRSCRHPTPACEAVCRLGCYCPVDLVRNDDGECVALSECPPLSDAVTPDTTEPRPRGTVCPPNEEYHYCSPCNRTCAAPDPVCPAQCARGCFCRGDLVRNESGVCVERRECPERQLKPAPNIIFDLTQQFQTCGCEATCFDQNPSCDQKDCSAGCFCRPGLVRAPGGKCVKLTHCSQAPPLRKLKRRPRWLPRH</sequence>
<dbReference type="CDD" id="cd19941">
    <property type="entry name" value="TIL"/>
    <property type="match status" value="3"/>
</dbReference>
<accession>A0A8S4FS58</accession>
<comment type="caution">
    <text evidence="5">The sequence shown here is derived from an EMBL/GenBank/DDBJ whole genome shotgun (WGS) entry which is preliminary data.</text>
</comment>
<protein>
    <submittedName>
        <fullName evidence="5">(diamondback moth) hypothetical protein</fullName>
    </submittedName>
</protein>
<dbReference type="GO" id="GO:0030414">
    <property type="term" value="F:peptidase inhibitor activity"/>
    <property type="evidence" value="ECO:0007669"/>
    <property type="project" value="UniProtKB-KW"/>
</dbReference>
<evidence type="ECO:0000259" key="4">
    <source>
        <dbReference type="Pfam" id="PF01826"/>
    </source>
</evidence>
<reference evidence="5" key="1">
    <citation type="submission" date="2020-11" db="EMBL/GenBank/DDBJ databases">
        <authorList>
            <person name="Whiteford S."/>
        </authorList>
    </citation>
    <scope>NUCLEOTIDE SEQUENCE</scope>
</reference>
<dbReference type="InterPro" id="IPR036084">
    <property type="entry name" value="Ser_inhib-like_sf"/>
</dbReference>
<dbReference type="SUPFAM" id="SSF57567">
    <property type="entry name" value="Serine protease inhibitors"/>
    <property type="match status" value="3"/>
</dbReference>
<keyword evidence="6" id="KW-1185">Reference proteome</keyword>
<dbReference type="InterPro" id="IPR002919">
    <property type="entry name" value="TIL_dom"/>
</dbReference>
<name>A0A8S4FS58_PLUXY</name>
<proteinExistence type="predicted"/>
<dbReference type="AlphaFoldDB" id="A0A8S4FS58"/>
<gene>
    <name evidence="5" type="ORF">PLXY2_LOCUS9557</name>
</gene>
<feature type="chain" id="PRO_5035933326" evidence="3">
    <location>
        <begin position="23"/>
        <end position="234"/>
    </location>
</feature>
<feature type="domain" description="TIL" evidence="4">
    <location>
        <begin position="167"/>
        <end position="215"/>
    </location>
</feature>
<dbReference type="Pfam" id="PF01826">
    <property type="entry name" value="TIL"/>
    <property type="match status" value="3"/>
</dbReference>
<feature type="domain" description="TIL" evidence="4">
    <location>
        <begin position="28"/>
        <end position="79"/>
    </location>
</feature>
<evidence type="ECO:0000256" key="1">
    <source>
        <dbReference type="ARBA" id="ARBA00022690"/>
    </source>
</evidence>
<feature type="signal peptide" evidence="3">
    <location>
        <begin position="1"/>
        <end position="22"/>
    </location>
</feature>
<dbReference type="EMBL" id="CAJHNJ030000038">
    <property type="protein sequence ID" value="CAG9129519.1"/>
    <property type="molecule type" value="Genomic_DNA"/>
</dbReference>
<evidence type="ECO:0000313" key="5">
    <source>
        <dbReference type="EMBL" id="CAG9129519.1"/>
    </source>
</evidence>
<dbReference type="PANTHER" id="PTHR23259:SF70">
    <property type="entry name" value="ACCESSORY GLAND PROTEIN ACP62F-RELATED"/>
    <property type="match status" value="1"/>
</dbReference>
<keyword evidence="3" id="KW-0732">Signal</keyword>
<dbReference type="PANTHER" id="PTHR23259">
    <property type="entry name" value="RIDDLE"/>
    <property type="match status" value="1"/>
</dbReference>
<organism evidence="5 6">
    <name type="scientific">Plutella xylostella</name>
    <name type="common">Diamondback moth</name>
    <name type="synonym">Plutella maculipennis</name>
    <dbReference type="NCBI Taxonomy" id="51655"/>
    <lineage>
        <taxon>Eukaryota</taxon>
        <taxon>Metazoa</taxon>
        <taxon>Ecdysozoa</taxon>
        <taxon>Arthropoda</taxon>
        <taxon>Hexapoda</taxon>
        <taxon>Insecta</taxon>
        <taxon>Pterygota</taxon>
        <taxon>Neoptera</taxon>
        <taxon>Endopterygota</taxon>
        <taxon>Lepidoptera</taxon>
        <taxon>Glossata</taxon>
        <taxon>Ditrysia</taxon>
        <taxon>Yponomeutoidea</taxon>
        <taxon>Plutellidae</taxon>
        <taxon>Plutella</taxon>
    </lineage>
</organism>
<keyword evidence="2" id="KW-1015">Disulfide bond</keyword>
<feature type="domain" description="TIL" evidence="4">
    <location>
        <begin position="100"/>
        <end position="151"/>
    </location>
</feature>
<dbReference type="Proteomes" id="UP000653454">
    <property type="component" value="Unassembled WGS sequence"/>
</dbReference>